<dbReference type="GeneID" id="15804713"/>
<keyword evidence="2" id="KW-1185">Reference proteome</keyword>
<dbReference type="EMBL" id="CP001670">
    <property type="protein sequence ID" value="AFZ80938.1"/>
    <property type="molecule type" value="Genomic_DNA"/>
</dbReference>
<name>L0B0D0_THEEQ</name>
<proteinExistence type="predicted"/>
<accession>L0B0D0</accession>
<organism evidence="1 2">
    <name type="scientific">Theileria equi strain WA</name>
    <dbReference type="NCBI Taxonomy" id="1537102"/>
    <lineage>
        <taxon>Eukaryota</taxon>
        <taxon>Sar</taxon>
        <taxon>Alveolata</taxon>
        <taxon>Apicomplexa</taxon>
        <taxon>Aconoidasida</taxon>
        <taxon>Piroplasmida</taxon>
        <taxon>Theileriidae</taxon>
        <taxon>Theileria</taxon>
    </lineage>
</organism>
<sequence>MGTIDEFMKKTTDLVHLKLSRATFDIELSHQRTNNLVHVTSTTSMEPPNSQEISEMRRDANLTSTHYSVRPEMQFYVTIGVVKYNGHIIESRTEGLLNRQVIWKHGMYNQNLTIISRYNDGMSVEDQYNFTYDGEVELE</sequence>
<evidence type="ECO:0000313" key="2">
    <source>
        <dbReference type="Proteomes" id="UP000031512"/>
    </source>
</evidence>
<dbReference type="Proteomes" id="UP000031512">
    <property type="component" value="Chromosome 3"/>
</dbReference>
<dbReference type="KEGG" id="beq:BEWA_003460"/>
<dbReference type="AlphaFoldDB" id="L0B0D0"/>
<reference evidence="1 2" key="1">
    <citation type="journal article" date="2012" name="BMC Genomics">
        <title>Comparative genomic analysis and phylogenetic position of Theileria equi.</title>
        <authorList>
            <person name="Kappmeyer L.S."/>
            <person name="Thiagarajan M."/>
            <person name="Herndon D.R."/>
            <person name="Ramsay J.D."/>
            <person name="Caler E."/>
            <person name="Djikeng A."/>
            <person name="Gillespie J.J."/>
            <person name="Lau A.O."/>
            <person name="Roalson E.H."/>
            <person name="Silva J.C."/>
            <person name="Silva M.G."/>
            <person name="Suarez C.E."/>
            <person name="Ueti M.W."/>
            <person name="Nene V.M."/>
            <person name="Mealey R.H."/>
            <person name="Knowles D.P."/>
            <person name="Brayton K.A."/>
        </authorList>
    </citation>
    <scope>NUCLEOTIDE SEQUENCE [LARGE SCALE GENOMIC DNA]</scope>
    <source>
        <strain evidence="1 2">WA</strain>
    </source>
</reference>
<gene>
    <name evidence="1" type="ORF">BEWA_003460</name>
</gene>
<dbReference type="RefSeq" id="XP_004830604.1">
    <property type="nucleotide sequence ID" value="XM_004830547.1"/>
</dbReference>
<protein>
    <submittedName>
        <fullName evidence="1">Uncharacterized protein</fullName>
    </submittedName>
</protein>
<dbReference type="VEuPathDB" id="PiroplasmaDB:BEWA_003460"/>
<evidence type="ECO:0000313" key="1">
    <source>
        <dbReference type="EMBL" id="AFZ80938.1"/>
    </source>
</evidence>